<proteinExistence type="predicted"/>
<evidence type="ECO:0000256" key="1">
    <source>
        <dbReference type="SAM" id="MobiDB-lite"/>
    </source>
</evidence>
<name>A0A117NI02_PICGL</name>
<feature type="region of interest" description="Disordered" evidence="1">
    <location>
        <begin position="26"/>
        <end position="61"/>
    </location>
</feature>
<reference evidence="2" key="1">
    <citation type="journal article" date="2015" name="Genome Biol. Evol.">
        <title>Organellar Genomes of White Spruce (Picea glauca): Assembly and Annotation.</title>
        <authorList>
            <person name="Jackman S.D."/>
            <person name="Warren R.L."/>
            <person name="Gibb E.A."/>
            <person name="Vandervalk B.P."/>
            <person name="Mohamadi H."/>
            <person name="Chu J."/>
            <person name="Raymond A."/>
            <person name="Pleasance S."/>
            <person name="Coope R."/>
            <person name="Wildung M.R."/>
            <person name="Ritland C.E."/>
            <person name="Bousquet J."/>
            <person name="Jones S.J."/>
            <person name="Bohlmann J."/>
            <person name="Birol I."/>
        </authorList>
    </citation>
    <scope>NUCLEOTIDE SEQUENCE [LARGE SCALE GENOMIC DNA]</scope>
    <source>
        <tissue evidence="2">Flushing bud</tissue>
    </source>
</reference>
<dbReference type="EMBL" id="LKAM01000003">
    <property type="protein sequence ID" value="KUM49178.1"/>
    <property type="molecule type" value="Genomic_DNA"/>
</dbReference>
<organism evidence="2">
    <name type="scientific">Picea glauca</name>
    <name type="common">White spruce</name>
    <name type="synonym">Pinus glauca</name>
    <dbReference type="NCBI Taxonomy" id="3330"/>
    <lineage>
        <taxon>Eukaryota</taxon>
        <taxon>Viridiplantae</taxon>
        <taxon>Streptophyta</taxon>
        <taxon>Embryophyta</taxon>
        <taxon>Tracheophyta</taxon>
        <taxon>Spermatophyta</taxon>
        <taxon>Pinopsida</taxon>
        <taxon>Pinidae</taxon>
        <taxon>Conifers I</taxon>
        <taxon>Pinales</taxon>
        <taxon>Pinaceae</taxon>
        <taxon>Picea</taxon>
    </lineage>
</organism>
<comment type="caution">
    <text evidence="2">The sequence shown here is derived from an EMBL/GenBank/DDBJ whole genome shotgun (WGS) entry which is preliminary data.</text>
</comment>
<keyword evidence="2" id="KW-0496">Mitochondrion</keyword>
<dbReference type="AlphaFoldDB" id="A0A117NI02"/>
<gene>
    <name evidence="2" type="ORF">ABT39_MTgene3727</name>
</gene>
<feature type="compositionally biased region" description="Low complexity" evidence="1">
    <location>
        <begin position="27"/>
        <end position="48"/>
    </location>
</feature>
<evidence type="ECO:0000313" key="2">
    <source>
        <dbReference type="EMBL" id="KUM49178.1"/>
    </source>
</evidence>
<protein>
    <submittedName>
        <fullName evidence="2">Uncharacterized protein</fullName>
    </submittedName>
</protein>
<geneLocation type="mitochondrion" evidence="2"/>
<accession>A0A117NI02</accession>
<sequence length="61" mass="7169">MLRNNGIQRDWRNFLPFLLKDYQYLGQPEPSSTQQQASTSQQQLQIQPEVPRTRQHGSQAQ</sequence>